<evidence type="ECO:0000259" key="2">
    <source>
        <dbReference type="PROSITE" id="PS50404"/>
    </source>
</evidence>
<dbReference type="GO" id="GO:0016034">
    <property type="term" value="F:maleylacetoacetate isomerase activity"/>
    <property type="evidence" value="ECO:0007669"/>
    <property type="project" value="TreeGrafter"/>
</dbReference>
<sequence>MELYGFFRSSTSYRLRIALALKGIEYEAHAVSLPRMEHRSPEYLAVNPQGLLPTLVDEGRAYAQSLAILEYLDERYPEPPFLPDDAAGRAVVRSLAQVVACEIHPLNNVRVLKYLQATWNFSDADRDAWYRHWMAEGLQKFEATLAHEGCAGRFCFGDRPGLADICLVPQIFNAKRFDCPLEAYPATLAIFGRCLELEAFETTQPKYQPDAF</sequence>
<dbReference type="STRING" id="560819.SAMN05428998_117113"/>
<keyword evidence="5" id="KW-1185">Reference proteome</keyword>
<dbReference type="Gene3D" id="3.40.30.10">
    <property type="entry name" value="Glutaredoxin"/>
    <property type="match status" value="1"/>
</dbReference>
<keyword evidence="4" id="KW-0413">Isomerase</keyword>
<dbReference type="GO" id="GO:0006559">
    <property type="term" value="P:L-phenylalanine catabolic process"/>
    <property type="evidence" value="ECO:0007669"/>
    <property type="project" value="TreeGrafter"/>
</dbReference>
<dbReference type="PANTHER" id="PTHR42673:SF21">
    <property type="entry name" value="GLUTATHIONE S-TRANSFERASE YFCF"/>
    <property type="match status" value="1"/>
</dbReference>
<dbReference type="Gene3D" id="1.20.1050.10">
    <property type="match status" value="1"/>
</dbReference>
<dbReference type="SFLD" id="SFLDS00019">
    <property type="entry name" value="Glutathione_Transferase_(cytos"/>
    <property type="match status" value="1"/>
</dbReference>
<dbReference type="RefSeq" id="WP_085124338.1">
    <property type="nucleotide sequence ID" value="NZ_FWZX01000017.1"/>
</dbReference>
<name>A0A1Y6CEU8_9PROT</name>
<proteinExistence type="inferred from homology"/>
<feature type="domain" description="GST C-terminal" evidence="3">
    <location>
        <begin position="85"/>
        <end position="212"/>
    </location>
</feature>
<dbReference type="CDD" id="cd03191">
    <property type="entry name" value="GST_C_Zeta"/>
    <property type="match status" value="1"/>
</dbReference>
<dbReference type="NCBIfam" id="TIGR01262">
    <property type="entry name" value="maiA"/>
    <property type="match status" value="1"/>
</dbReference>
<dbReference type="InterPro" id="IPR034333">
    <property type="entry name" value="GST_Zeta_N"/>
</dbReference>
<dbReference type="SUPFAM" id="SSF52833">
    <property type="entry name" value="Thioredoxin-like"/>
    <property type="match status" value="1"/>
</dbReference>
<dbReference type="Pfam" id="PF13409">
    <property type="entry name" value="GST_N_2"/>
    <property type="match status" value="1"/>
</dbReference>
<dbReference type="InterPro" id="IPR010987">
    <property type="entry name" value="Glutathione-S-Trfase_C-like"/>
</dbReference>
<accession>A0A1Y6CEU8</accession>
<dbReference type="InterPro" id="IPR040079">
    <property type="entry name" value="Glutathione_S-Trfase"/>
</dbReference>
<dbReference type="InterPro" id="IPR036282">
    <property type="entry name" value="Glutathione-S-Trfase_C_sf"/>
</dbReference>
<protein>
    <submittedName>
        <fullName evidence="4">Maleylacetoacetate isomerase</fullName>
    </submittedName>
</protein>
<dbReference type="SFLD" id="SFLDG00358">
    <property type="entry name" value="Main_(cytGST)"/>
    <property type="match status" value="1"/>
</dbReference>
<evidence type="ECO:0000313" key="4">
    <source>
        <dbReference type="EMBL" id="SMF48737.1"/>
    </source>
</evidence>
<dbReference type="GO" id="GO:0006749">
    <property type="term" value="P:glutathione metabolic process"/>
    <property type="evidence" value="ECO:0007669"/>
    <property type="project" value="TreeGrafter"/>
</dbReference>
<dbReference type="AlphaFoldDB" id="A0A1Y6CEU8"/>
<dbReference type="EMBL" id="FWZX01000017">
    <property type="protein sequence ID" value="SMF48737.1"/>
    <property type="molecule type" value="Genomic_DNA"/>
</dbReference>
<dbReference type="InterPro" id="IPR005955">
    <property type="entry name" value="GST_Zeta"/>
</dbReference>
<comment type="similarity">
    <text evidence="1">Belongs to the GST superfamily. Zeta family.</text>
</comment>
<gene>
    <name evidence="4" type="ORF">SAMN05428998_117113</name>
</gene>
<evidence type="ECO:0000256" key="1">
    <source>
        <dbReference type="ARBA" id="ARBA00010007"/>
    </source>
</evidence>
<evidence type="ECO:0000259" key="3">
    <source>
        <dbReference type="PROSITE" id="PS50405"/>
    </source>
</evidence>
<dbReference type="InterPro" id="IPR004045">
    <property type="entry name" value="Glutathione_S-Trfase_N"/>
</dbReference>
<dbReference type="GO" id="GO:0005737">
    <property type="term" value="C:cytoplasm"/>
    <property type="evidence" value="ECO:0007669"/>
    <property type="project" value="InterPro"/>
</dbReference>
<evidence type="ECO:0000313" key="5">
    <source>
        <dbReference type="Proteomes" id="UP000192917"/>
    </source>
</evidence>
<dbReference type="PROSITE" id="PS50405">
    <property type="entry name" value="GST_CTER"/>
    <property type="match status" value="1"/>
</dbReference>
<organism evidence="4 5">
    <name type="scientific">Tistlia consotensis USBA 355</name>
    <dbReference type="NCBI Taxonomy" id="560819"/>
    <lineage>
        <taxon>Bacteria</taxon>
        <taxon>Pseudomonadati</taxon>
        <taxon>Pseudomonadota</taxon>
        <taxon>Alphaproteobacteria</taxon>
        <taxon>Rhodospirillales</taxon>
        <taxon>Rhodovibrionaceae</taxon>
        <taxon>Tistlia</taxon>
    </lineage>
</organism>
<dbReference type="InterPro" id="IPR034330">
    <property type="entry name" value="GST_Zeta_C"/>
</dbReference>
<reference evidence="4 5" key="1">
    <citation type="submission" date="2017-04" db="EMBL/GenBank/DDBJ databases">
        <authorList>
            <person name="Afonso C.L."/>
            <person name="Miller P.J."/>
            <person name="Scott M.A."/>
            <person name="Spackman E."/>
            <person name="Goraichik I."/>
            <person name="Dimitrov K.M."/>
            <person name="Suarez D.L."/>
            <person name="Swayne D.E."/>
        </authorList>
    </citation>
    <scope>NUCLEOTIDE SEQUENCE [LARGE SCALE GENOMIC DNA]</scope>
    <source>
        <strain evidence="4 5">USBA 355</strain>
    </source>
</reference>
<dbReference type="CDD" id="cd03042">
    <property type="entry name" value="GST_N_Zeta"/>
    <property type="match status" value="1"/>
</dbReference>
<dbReference type="InterPro" id="IPR036249">
    <property type="entry name" value="Thioredoxin-like_sf"/>
</dbReference>
<dbReference type="PANTHER" id="PTHR42673">
    <property type="entry name" value="MALEYLACETOACETATE ISOMERASE"/>
    <property type="match status" value="1"/>
</dbReference>
<dbReference type="SUPFAM" id="SSF47616">
    <property type="entry name" value="GST C-terminal domain-like"/>
    <property type="match status" value="1"/>
</dbReference>
<dbReference type="PROSITE" id="PS50404">
    <property type="entry name" value="GST_NTER"/>
    <property type="match status" value="1"/>
</dbReference>
<dbReference type="Proteomes" id="UP000192917">
    <property type="component" value="Unassembled WGS sequence"/>
</dbReference>
<dbReference type="GO" id="GO:0004364">
    <property type="term" value="F:glutathione transferase activity"/>
    <property type="evidence" value="ECO:0007669"/>
    <property type="project" value="TreeGrafter"/>
</dbReference>
<feature type="domain" description="GST N-terminal" evidence="2">
    <location>
        <begin position="1"/>
        <end position="80"/>
    </location>
</feature>